<dbReference type="InterPro" id="IPR005122">
    <property type="entry name" value="Uracil-DNA_glycosylase-like"/>
</dbReference>
<keyword evidence="5" id="KW-0408">Iron</keyword>
<feature type="region of interest" description="Disordered" evidence="10">
    <location>
        <begin position="272"/>
        <end position="292"/>
    </location>
</feature>
<evidence type="ECO:0000256" key="5">
    <source>
        <dbReference type="ARBA" id="ARBA00023004"/>
    </source>
</evidence>
<evidence type="ECO:0000256" key="10">
    <source>
        <dbReference type="SAM" id="MobiDB-lite"/>
    </source>
</evidence>
<comment type="similarity">
    <text evidence="8">Belongs to the uracil-DNA glycosylase (UDG) superfamily. Type 5 (UDGb) family.</text>
</comment>
<dbReference type="AlphaFoldDB" id="A0A1E3RGG0"/>
<evidence type="ECO:0000256" key="7">
    <source>
        <dbReference type="ARBA" id="ARBA00023204"/>
    </source>
</evidence>
<protein>
    <recommendedName>
        <fullName evidence="9">Type-5 uracil-DNA glycosylase</fullName>
    </recommendedName>
</protein>
<evidence type="ECO:0000256" key="3">
    <source>
        <dbReference type="ARBA" id="ARBA00022763"/>
    </source>
</evidence>
<comment type="caution">
    <text evidence="12">The sequence shown here is derived from an EMBL/GenBank/DDBJ whole genome shotgun (WGS) entry which is preliminary data.</text>
</comment>
<dbReference type="GO" id="GO:0033958">
    <property type="term" value="F:DNA-deoxyinosine glycosylase activity"/>
    <property type="evidence" value="ECO:0007669"/>
    <property type="project" value="InterPro"/>
</dbReference>
<feature type="compositionally biased region" description="Basic residues" evidence="10">
    <location>
        <begin position="282"/>
        <end position="292"/>
    </location>
</feature>
<dbReference type="CDD" id="cd10031">
    <property type="entry name" value="UDG-F5_TTUDGB_like"/>
    <property type="match status" value="1"/>
</dbReference>
<keyword evidence="7" id="KW-0234">DNA repair</keyword>
<dbReference type="SMART" id="SM00986">
    <property type="entry name" value="UDG"/>
    <property type="match status" value="1"/>
</dbReference>
<dbReference type="GO" id="GO:0004844">
    <property type="term" value="F:uracil DNA N-glycosylase activity"/>
    <property type="evidence" value="ECO:0007669"/>
    <property type="project" value="InterPro"/>
</dbReference>
<evidence type="ECO:0000256" key="1">
    <source>
        <dbReference type="ARBA" id="ARBA00022485"/>
    </source>
</evidence>
<dbReference type="OrthoDB" id="9787663at2"/>
<proteinExistence type="inferred from homology"/>
<dbReference type="GO" id="GO:0051539">
    <property type="term" value="F:4 iron, 4 sulfur cluster binding"/>
    <property type="evidence" value="ECO:0007669"/>
    <property type="project" value="UniProtKB-KW"/>
</dbReference>
<name>A0A1E3RGG0_MYCFV</name>
<organism evidence="12 13">
    <name type="scientific">Mycolicibacterium flavescens</name>
    <name type="common">Mycobacterium flavescens</name>
    <dbReference type="NCBI Taxonomy" id="1776"/>
    <lineage>
        <taxon>Bacteria</taxon>
        <taxon>Bacillati</taxon>
        <taxon>Actinomycetota</taxon>
        <taxon>Actinomycetes</taxon>
        <taxon>Mycobacteriales</taxon>
        <taxon>Mycobacteriaceae</taxon>
        <taxon>Mycolicibacterium</taxon>
    </lineage>
</organism>
<evidence type="ECO:0000256" key="9">
    <source>
        <dbReference type="ARBA" id="ARBA00023887"/>
    </source>
</evidence>
<keyword evidence="2" id="KW-0479">Metal-binding</keyword>
<dbReference type="SUPFAM" id="SSF52141">
    <property type="entry name" value="Uracil-DNA glycosylase-like"/>
    <property type="match status" value="1"/>
</dbReference>
<dbReference type="SMART" id="SM00987">
    <property type="entry name" value="UreE_C"/>
    <property type="match status" value="1"/>
</dbReference>
<evidence type="ECO:0000259" key="11">
    <source>
        <dbReference type="SMART" id="SM00986"/>
    </source>
</evidence>
<gene>
    <name evidence="12" type="ORF">BHQ18_17085</name>
</gene>
<evidence type="ECO:0000313" key="13">
    <source>
        <dbReference type="Proteomes" id="UP000094053"/>
    </source>
</evidence>
<dbReference type="STRING" id="1776.BHQ18_17085"/>
<dbReference type="InterPro" id="IPR051536">
    <property type="entry name" value="UDG_Type-4/5"/>
</dbReference>
<reference evidence="13" key="1">
    <citation type="submission" date="2016-09" db="EMBL/GenBank/DDBJ databases">
        <authorList>
            <person name="Greninger A.L."/>
            <person name="Jerome K.R."/>
            <person name="Mcnair B."/>
            <person name="Wallis C."/>
            <person name="Fang F."/>
        </authorList>
    </citation>
    <scope>NUCLEOTIDE SEQUENCE [LARGE SCALE GENOMIC DNA]</scope>
    <source>
        <strain evidence="13">M6</strain>
    </source>
</reference>
<dbReference type="InterPro" id="IPR044147">
    <property type="entry name" value="UdgB-like"/>
</dbReference>
<keyword evidence="6" id="KW-0411">Iron-sulfur</keyword>
<feature type="domain" description="Uracil-DNA glycosylase-like" evidence="11">
    <location>
        <begin position="95"/>
        <end position="267"/>
    </location>
</feature>
<accession>A0A1E3RGG0</accession>
<dbReference type="PANTHER" id="PTHR33693:SF3">
    <property type="entry name" value="TYPE-5 URACIL-DNA GLYCOSYLASE"/>
    <property type="match status" value="1"/>
</dbReference>
<dbReference type="Pfam" id="PF03167">
    <property type="entry name" value="UDG"/>
    <property type="match status" value="1"/>
</dbReference>
<evidence type="ECO:0000256" key="4">
    <source>
        <dbReference type="ARBA" id="ARBA00022801"/>
    </source>
</evidence>
<keyword evidence="13" id="KW-1185">Reference proteome</keyword>
<feature type="region of interest" description="Disordered" evidence="10">
    <location>
        <begin position="1"/>
        <end position="29"/>
    </location>
</feature>
<evidence type="ECO:0000256" key="8">
    <source>
        <dbReference type="ARBA" id="ARBA00023779"/>
    </source>
</evidence>
<dbReference type="Gene3D" id="3.40.470.10">
    <property type="entry name" value="Uracil-DNA glycosylase-like domain"/>
    <property type="match status" value="1"/>
</dbReference>
<evidence type="ECO:0000256" key="2">
    <source>
        <dbReference type="ARBA" id="ARBA00022723"/>
    </source>
</evidence>
<dbReference type="Proteomes" id="UP000094053">
    <property type="component" value="Unassembled WGS sequence"/>
</dbReference>
<keyword evidence="4" id="KW-0378">Hydrolase</keyword>
<dbReference type="RefSeq" id="WP_069414822.1">
    <property type="nucleotide sequence ID" value="NZ_JACKUL010000020.1"/>
</dbReference>
<dbReference type="InterPro" id="IPR036895">
    <property type="entry name" value="Uracil-DNA_glycosylase-like_sf"/>
</dbReference>
<sequence>MPGVELPHPRTGKLFESPVPAGAGWPGDPATPRTAVATTAAQVAAMADAARSLDELDAEVSVCRACPRLVEWREEVAVVKRKSYIGEPYWGRPATGWGSAQPKVLIVGLAPAAHGANRTGRVFTGDRSGDFLYASLHRVGLANQALCVDAADGLALNETRVAAAVRCAPPGNAPTPAERATCAPWLDAEWRLTAPHVRVVVALGGFAWRAALQMLRTGGVTVPSPAPKFGHGATAELDGVALIGCYHPSQQNTFTGKLTPEMFDDVFRRAKARASAGSSRTGRPRGRSARRR</sequence>
<keyword evidence="3" id="KW-0227">DNA damage</keyword>
<dbReference type="GO" id="GO:0006284">
    <property type="term" value="P:base-excision repair"/>
    <property type="evidence" value="ECO:0007669"/>
    <property type="project" value="InterPro"/>
</dbReference>
<evidence type="ECO:0000256" key="6">
    <source>
        <dbReference type="ARBA" id="ARBA00023014"/>
    </source>
</evidence>
<dbReference type="EMBL" id="MIHA01000012">
    <property type="protein sequence ID" value="ODQ88941.1"/>
    <property type="molecule type" value="Genomic_DNA"/>
</dbReference>
<dbReference type="GO" id="GO:0046872">
    <property type="term" value="F:metal ion binding"/>
    <property type="evidence" value="ECO:0007669"/>
    <property type="project" value="UniProtKB-KW"/>
</dbReference>
<keyword evidence="1" id="KW-0004">4Fe-4S</keyword>
<evidence type="ECO:0000313" key="12">
    <source>
        <dbReference type="EMBL" id="ODQ88941.1"/>
    </source>
</evidence>
<dbReference type="PANTHER" id="PTHR33693">
    <property type="entry name" value="TYPE-5 URACIL-DNA GLYCOSYLASE"/>
    <property type="match status" value="1"/>
</dbReference>